<comment type="function">
    <text evidence="1">May play a role in mRNA splicing.</text>
</comment>
<dbReference type="AlphaFoldDB" id="A0A1F5LD21"/>
<evidence type="ECO:0000313" key="10">
    <source>
        <dbReference type="EMBL" id="OGE51124.1"/>
    </source>
</evidence>
<organism evidence="10 11">
    <name type="scientific">Penicillium arizonense</name>
    <dbReference type="NCBI Taxonomy" id="1835702"/>
    <lineage>
        <taxon>Eukaryota</taxon>
        <taxon>Fungi</taxon>
        <taxon>Dikarya</taxon>
        <taxon>Ascomycota</taxon>
        <taxon>Pezizomycotina</taxon>
        <taxon>Eurotiomycetes</taxon>
        <taxon>Eurotiomycetidae</taxon>
        <taxon>Eurotiales</taxon>
        <taxon>Aspergillaceae</taxon>
        <taxon>Penicillium</taxon>
    </lineage>
</organism>
<dbReference type="RefSeq" id="XP_022486569.1">
    <property type="nucleotide sequence ID" value="XM_022633439.1"/>
</dbReference>
<dbReference type="PANTHER" id="PTHR31077">
    <property type="entry name" value="U4/U6.U5 SMALL NUCLEAR RIBONUCLEOPROTEIN 27 KDA PROTEIN"/>
    <property type="match status" value="1"/>
</dbReference>
<evidence type="ECO:0000259" key="9">
    <source>
        <dbReference type="Pfam" id="PF08648"/>
    </source>
</evidence>
<feature type="compositionally biased region" description="Basic and acidic residues" evidence="8">
    <location>
        <begin position="114"/>
        <end position="133"/>
    </location>
</feature>
<feature type="region of interest" description="Disordered" evidence="8">
    <location>
        <begin position="54"/>
        <end position="254"/>
    </location>
</feature>
<keyword evidence="7" id="KW-0539">Nucleus</keyword>
<dbReference type="EMBL" id="LXJU01000014">
    <property type="protein sequence ID" value="OGE51124.1"/>
    <property type="molecule type" value="Genomic_DNA"/>
</dbReference>
<evidence type="ECO:0000256" key="1">
    <source>
        <dbReference type="ARBA" id="ARBA00003632"/>
    </source>
</evidence>
<dbReference type="PANTHER" id="PTHR31077:SF1">
    <property type="entry name" value="U4_U6.U5 SMALL NUCLEAR RIBONUCLEOPROTEIN 27 KDA PROTEIN"/>
    <property type="match status" value="1"/>
</dbReference>
<feature type="domain" description="U4/U6.U5 small nuclear ribonucleoprotein 27kDa protein" evidence="9">
    <location>
        <begin position="262"/>
        <end position="314"/>
    </location>
</feature>
<feature type="compositionally biased region" description="Basic residues" evidence="8">
    <location>
        <begin position="134"/>
        <end position="147"/>
    </location>
</feature>
<evidence type="ECO:0000256" key="7">
    <source>
        <dbReference type="ARBA" id="ARBA00023242"/>
    </source>
</evidence>
<feature type="compositionally biased region" description="Basic and acidic residues" evidence="8">
    <location>
        <begin position="148"/>
        <end position="188"/>
    </location>
</feature>
<protein>
    <recommendedName>
        <fullName evidence="9">U4/U6.U5 small nuclear ribonucleoprotein 27kDa protein domain-containing protein</fullName>
    </recommendedName>
</protein>
<reference evidence="10 11" key="1">
    <citation type="journal article" date="2016" name="Sci. Rep.">
        <title>Penicillium arizonense, a new, genome sequenced fungal species, reveals a high chemical diversity in secreted metabolites.</title>
        <authorList>
            <person name="Grijseels S."/>
            <person name="Nielsen J.C."/>
            <person name="Randelovic M."/>
            <person name="Nielsen J."/>
            <person name="Nielsen K.F."/>
            <person name="Workman M."/>
            <person name="Frisvad J.C."/>
        </authorList>
    </citation>
    <scope>NUCLEOTIDE SEQUENCE [LARGE SCALE GENOMIC DNA]</scope>
    <source>
        <strain evidence="10 11">CBS 141311</strain>
    </source>
</reference>
<name>A0A1F5LD21_PENAI</name>
<comment type="subunit">
    <text evidence="4">Part of a tri-snRNP complex.</text>
</comment>
<evidence type="ECO:0000256" key="5">
    <source>
        <dbReference type="ARBA" id="ARBA00022664"/>
    </source>
</evidence>
<dbReference type="InterPro" id="IPR013957">
    <property type="entry name" value="SNRNP27"/>
</dbReference>
<sequence length="316" mass="37029">MSQTARVVFTRHRNKLLFGPETWADSQLRQLDTLYTNTHTPIRLLALELGSDNKLSSTTKQGQSLPVPVYHTHSTGQPRPDRALFTMAEPPAKRARRVDSAAMWDSNDNQPRGSDPESARDRRASPPRDDRRDSRHRSRSRERKDRRRERSWSRDRRDRDRRDGDRDGRGAQDRKRSISRERDYDRRGTVPKSVKFRDRLRSRSPARYGTRARSPPRGPKSDRRDPRSLEDPRKANGAPEVPRHEDEMDVDINEDADEDEIEAQMRKAMGFTRFRTTKNTKIPGNDIYGVRKEKKIEYRQYMNRQGGFNRPLSPSR</sequence>
<dbReference type="Proteomes" id="UP000177622">
    <property type="component" value="Unassembled WGS sequence"/>
</dbReference>
<accession>A0A1F5LD21</accession>
<dbReference type="GO" id="GO:0071011">
    <property type="term" value="C:precatalytic spliceosome"/>
    <property type="evidence" value="ECO:0007669"/>
    <property type="project" value="TreeGrafter"/>
</dbReference>
<dbReference type="GeneID" id="34578173"/>
<comment type="subcellular location">
    <subcellularLocation>
        <location evidence="2">Nucleus</location>
    </subcellularLocation>
</comment>
<proteinExistence type="inferred from homology"/>
<evidence type="ECO:0000256" key="4">
    <source>
        <dbReference type="ARBA" id="ARBA00011825"/>
    </source>
</evidence>
<feature type="compositionally biased region" description="Polar residues" evidence="8">
    <location>
        <begin position="54"/>
        <end position="64"/>
    </location>
</feature>
<dbReference type="Pfam" id="PF08648">
    <property type="entry name" value="SNRNP27"/>
    <property type="match status" value="1"/>
</dbReference>
<evidence type="ECO:0000256" key="8">
    <source>
        <dbReference type="SAM" id="MobiDB-lite"/>
    </source>
</evidence>
<feature type="compositionally biased region" description="Basic and acidic residues" evidence="8">
    <location>
        <begin position="219"/>
        <end position="234"/>
    </location>
</feature>
<evidence type="ECO:0000256" key="2">
    <source>
        <dbReference type="ARBA" id="ARBA00004123"/>
    </source>
</evidence>
<keyword evidence="5" id="KW-0507">mRNA processing</keyword>
<dbReference type="OrthoDB" id="21368at2759"/>
<dbReference type="GO" id="GO:0008380">
    <property type="term" value="P:RNA splicing"/>
    <property type="evidence" value="ECO:0007669"/>
    <property type="project" value="UniProtKB-KW"/>
</dbReference>
<dbReference type="GO" id="GO:0006397">
    <property type="term" value="P:mRNA processing"/>
    <property type="evidence" value="ECO:0007669"/>
    <property type="project" value="UniProtKB-KW"/>
</dbReference>
<dbReference type="STRING" id="1835702.A0A1F5LD21"/>
<comment type="caution">
    <text evidence="10">The sequence shown here is derived from an EMBL/GenBank/DDBJ whole genome shotgun (WGS) entry which is preliminary data.</text>
</comment>
<evidence type="ECO:0000256" key="6">
    <source>
        <dbReference type="ARBA" id="ARBA00023187"/>
    </source>
</evidence>
<keyword evidence="6" id="KW-0508">mRNA splicing</keyword>
<evidence type="ECO:0000313" key="11">
    <source>
        <dbReference type="Proteomes" id="UP000177622"/>
    </source>
</evidence>
<gene>
    <name evidence="10" type="ORF">PENARI_c014G02318</name>
</gene>
<evidence type="ECO:0000256" key="3">
    <source>
        <dbReference type="ARBA" id="ARBA00008218"/>
    </source>
</evidence>
<keyword evidence="11" id="KW-1185">Reference proteome</keyword>
<comment type="similarity">
    <text evidence="3">Belongs to the SNUT3 family.</text>
</comment>